<reference evidence="1" key="1">
    <citation type="submission" date="2022-04" db="EMBL/GenBank/DDBJ databases">
        <title>Genome of the entomopathogenic fungus Entomophthora muscae.</title>
        <authorList>
            <person name="Elya C."/>
            <person name="Lovett B.R."/>
            <person name="Lee E."/>
            <person name="Macias A.M."/>
            <person name="Hajek A.E."/>
            <person name="De Bivort B.L."/>
            <person name="Kasson M.T."/>
            <person name="De Fine Licht H.H."/>
            <person name="Stajich J.E."/>
        </authorList>
    </citation>
    <scope>NUCLEOTIDE SEQUENCE</scope>
    <source>
        <strain evidence="1">Berkeley</strain>
    </source>
</reference>
<protein>
    <submittedName>
        <fullName evidence="1">Uncharacterized protein</fullName>
    </submittedName>
</protein>
<proteinExistence type="predicted"/>
<name>A0ACC2RJ93_9FUNG</name>
<sequence>MPVIGQTMKCLSIITLLTNVATSATIPSQSTLLHINRSIDQAPMSIPTPQENTQGSRPFKVSHLSNPENSYVPAKPLIPLDDNMEPIQVPGLAKKKSPSLFNRIIGRFQGTQTRSEANPLAVE</sequence>
<keyword evidence="2" id="KW-1185">Reference proteome</keyword>
<accession>A0ACC2RJ93</accession>
<gene>
    <name evidence="1" type="ORF">DSO57_1017299</name>
</gene>
<evidence type="ECO:0000313" key="2">
    <source>
        <dbReference type="Proteomes" id="UP001165960"/>
    </source>
</evidence>
<dbReference type="EMBL" id="QTSX02007172">
    <property type="protein sequence ID" value="KAJ9050127.1"/>
    <property type="molecule type" value="Genomic_DNA"/>
</dbReference>
<evidence type="ECO:0000313" key="1">
    <source>
        <dbReference type="EMBL" id="KAJ9050127.1"/>
    </source>
</evidence>
<comment type="caution">
    <text evidence="1">The sequence shown here is derived from an EMBL/GenBank/DDBJ whole genome shotgun (WGS) entry which is preliminary data.</text>
</comment>
<organism evidence="1 2">
    <name type="scientific">Entomophthora muscae</name>
    <dbReference type="NCBI Taxonomy" id="34485"/>
    <lineage>
        <taxon>Eukaryota</taxon>
        <taxon>Fungi</taxon>
        <taxon>Fungi incertae sedis</taxon>
        <taxon>Zoopagomycota</taxon>
        <taxon>Entomophthoromycotina</taxon>
        <taxon>Entomophthoromycetes</taxon>
        <taxon>Entomophthorales</taxon>
        <taxon>Entomophthoraceae</taxon>
        <taxon>Entomophthora</taxon>
    </lineage>
</organism>
<dbReference type="Proteomes" id="UP001165960">
    <property type="component" value="Unassembled WGS sequence"/>
</dbReference>